<dbReference type="PANTHER" id="PTHR46401">
    <property type="entry name" value="GLYCOSYLTRANSFERASE WBBK-RELATED"/>
    <property type="match status" value="1"/>
</dbReference>
<keyword evidence="1 2" id="KW-0808">Transferase</keyword>
<dbReference type="Pfam" id="PF13692">
    <property type="entry name" value="Glyco_trans_1_4"/>
    <property type="match status" value="1"/>
</dbReference>
<comment type="caution">
    <text evidence="2">The sequence shown here is derived from an EMBL/GenBank/DDBJ whole genome shotgun (WGS) entry which is preliminary data.</text>
</comment>
<evidence type="ECO:0000313" key="2">
    <source>
        <dbReference type="EMBL" id="MUG45817.1"/>
    </source>
</evidence>
<evidence type="ECO:0000313" key="3">
    <source>
        <dbReference type="Proteomes" id="UP000447876"/>
    </source>
</evidence>
<dbReference type="SUPFAM" id="SSF53756">
    <property type="entry name" value="UDP-Glycosyltransferase/glycogen phosphorylase"/>
    <property type="match status" value="1"/>
</dbReference>
<dbReference type="RefSeq" id="WP_155611204.1">
    <property type="nucleotide sequence ID" value="NZ_WNZW01000003.1"/>
</dbReference>
<dbReference type="Proteomes" id="UP000447876">
    <property type="component" value="Unassembled WGS sequence"/>
</dbReference>
<dbReference type="Gene3D" id="3.40.50.2000">
    <property type="entry name" value="Glycogen Phosphorylase B"/>
    <property type="match status" value="1"/>
</dbReference>
<gene>
    <name evidence="2" type="ORF">GNP95_12530</name>
</gene>
<reference evidence="2 3" key="1">
    <citation type="submission" date="2019-11" db="EMBL/GenBank/DDBJ databases">
        <title>Draft genome sequences of five Paenibacillus species of dairy origin.</title>
        <authorList>
            <person name="Olajide A.M."/>
            <person name="Chen S."/>
            <person name="Lapointe G."/>
        </authorList>
    </citation>
    <scope>NUCLEOTIDE SEQUENCE [LARGE SCALE GENOMIC DNA]</scope>
    <source>
        <strain evidence="2 3">12CR55</strain>
    </source>
</reference>
<protein>
    <submittedName>
        <fullName evidence="2">Glycosyltransferase</fullName>
    </submittedName>
</protein>
<proteinExistence type="predicted"/>
<dbReference type="EMBL" id="WNZW01000003">
    <property type="protein sequence ID" value="MUG45817.1"/>
    <property type="molecule type" value="Genomic_DNA"/>
</dbReference>
<dbReference type="OrthoDB" id="2538520at2"/>
<dbReference type="AlphaFoldDB" id="A0A7X2Z1L4"/>
<dbReference type="CDD" id="cd03801">
    <property type="entry name" value="GT4_PimA-like"/>
    <property type="match status" value="1"/>
</dbReference>
<accession>A0A7X2Z1L4</accession>
<organism evidence="2 3">
    <name type="scientific">Paenibacillus woosongensis</name>
    <dbReference type="NCBI Taxonomy" id="307580"/>
    <lineage>
        <taxon>Bacteria</taxon>
        <taxon>Bacillati</taxon>
        <taxon>Bacillota</taxon>
        <taxon>Bacilli</taxon>
        <taxon>Bacillales</taxon>
        <taxon>Paenibacillaceae</taxon>
        <taxon>Paenibacillus</taxon>
    </lineage>
</organism>
<evidence type="ECO:0000256" key="1">
    <source>
        <dbReference type="ARBA" id="ARBA00022679"/>
    </source>
</evidence>
<dbReference type="GO" id="GO:0016757">
    <property type="term" value="F:glycosyltransferase activity"/>
    <property type="evidence" value="ECO:0007669"/>
    <property type="project" value="TreeGrafter"/>
</dbReference>
<dbReference type="PANTHER" id="PTHR46401:SF2">
    <property type="entry name" value="GLYCOSYLTRANSFERASE WBBK-RELATED"/>
    <property type="match status" value="1"/>
</dbReference>
<dbReference type="GO" id="GO:0009103">
    <property type="term" value="P:lipopolysaccharide biosynthetic process"/>
    <property type="evidence" value="ECO:0007669"/>
    <property type="project" value="TreeGrafter"/>
</dbReference>
<sequence length="352" mass="39979">MRPKPRLAIIDTRFPWKLSGFRYWENVQMHVERPDTLFFATEPYTDDFPAVVHPFSQFKDLAVSEQITDVYCVFLNLVVSLLGACTLPDGTHMPGSNPYLDIRSFVIERQIRLHTTLYPGGGLVQDTRSEYLDIVAAHCSTVFTNIEDVLSKMKSSIYQPVVINTKLYNYAARSWSSPIQLVFCAFNYPRKGFPLLVQAYNLLNSDDFHLHIVGDWENELGYFINKRITFHGLLAPEQLKTLYQSCHVFINCSISDHMALDGFPTTAAVDAMATGCLLVTTNPRNDQLILKEGIHYIKIEANVESLLSALYWIRDHLPKTKLIAAKGAKIVKSAFDMKKVVKAKLAHIFGKR</sequence>
<name>A0A7X2Z1L4_9BACL</name>